<dbReference type="EMBL" id="AE015929">
    <property type="protein sequence ID" value="AAO04761.1"/>
    <property type="molecule type" value="Genomic_DNA"/>
</dbReference>
<accession>A0A0H2VGA0</accession>
<dbReference type="Proteomes" id="UP000001411">
    <property type="component" value="Chromosome"/>
</dbReference>
<dbReference type="SUPFAM" id="SSF50249">
    <property type="entry name" value="Nucleic acid-binding proteins"/>
    <property type="match status" value="2"/>
</dbReference>
<evidence type="ECO:0000256" key="6">
    <source>
        <dbReference type="ARBA" id="ARBA00025604"/>
    </source>
</evidence>
<dbReference type="GO" id="GO:0022627">
    <property type="term" value="C:cytosolic small ribosomal subunit"/>
    <property type="evidence" value="ECO:0007669"/>
    <property type="project" value="TreeGrafter"/>
</dbReference>
<proteinExistence type="inferred from homology"/>
<keyword evidence="4 11" id="KW-0689">Ribosomal protein</keyword>
<dbReference type="InterPro" id="IPR012340">
    <property type="entry name" value="NA-bd_OB-fold"/>
</dbReference>
<evidence type="ECO:0000256" key="7">
    <source>
        <dbReference type="ARBA" id="ARBA00035293"/>
    </source>
</evidence>
<evidence type="ECO:0000256" key="5">
    <source>
        <dbReference type="ARBA" id="ARBA00023274"/>
    </source>
</evidence>
<dbReference type="GO" id="GO:0003729">
    <property type="term" value="F:mRNA binding"/>
    <property type="evidence" value="ECO:0007669"/>
    <property type="project" value="TreeGrafter"/>
</dbReference>
<dbReference type="PROSITE" id="PS50126">
    <property type="entry name" value="S1"/>
    <property type="match status" value="2"/>
</dbReference>
<dbReference type="GO" id="GO:0003735">
    <property type="term" value="F:structural constituent of ribosome"/>
    <property type="evidence" value="ECO:0007669"/>
    <property type="project" value="TreeGrafter"/>
</dbReference>
<dbReference type="PATRIC" id="fig|176280.10.peg.1136"/>
<dbReference type="InterPro" id="IPR003029">
    <property type="entry name" value="S1_domain"/>
</dbReference>
<feature type="domain" description="S1 motif" evidence="10">
    <location>
        <begin position="1"/>
        <end position="36"/>
    </location>
</feature>
<organism evidence="11 12">
    <name type="scientific">Staphylococcus epidermidis (strain ATCC 12228 / FDA PCI 1200)</name>
    <dbReference type="NCBI Taxonomy" id="176280"/>
    <lineage>
        <taxon>Bacteria</taxon>
        <taxon>Bacillati</taxon>
        <taxon>Bacillota</taxon>
        <taxon>Bacilli</taxon>
        <taxon>Bacillales</taxon>
        <taxon>Staphylococcaceae</taxon>
        <taxon>Staphylococcus</taxon>
    </lineage>
</organism>
<dbReference type="Gene3D" id="2.40.50.140">
    <property type="entry name" value="Nucleic acid-binding proteins"/>
    <property type="match status" value="2"/>
</dbReference>
<evidence type="ECO:0000313" key="12">
    <source>
        <dbReference type="Proteomes" id="UP000001411"/>
    </source>
</evidence>
<evidence type="ECO:0000256" key="8">
    <source>
        <dbReference type="ARBA" id="ARBA00035517"/>
    </source>
</evidence>
<comment type="function">
    <text evidence="6">Binds mRNA; thus facilitating recognition of the initiation point. It is needed to translate mRNA with a short Shine-Dalgarno (SD) purine-rich sequence.</text>
</comment>
<keyword evidence="5" id="KW-0687">Ribonucleoprotein</keyword>
<dbReference type="SMART" id="SM00316">
    <property type="entry name" value="S1"/>
    <property type="match status" value="1"/>
</dbReference>
<sequence length="166" mass="18353">MEHVQTPEEVVSVGEAVKVKVKSVEKDSERISLSIKDTLPTPFENIKGKFHEDDVIEGTVVRLANFGAFVEIAPSVQGLVHISEIDHKHIGSPNEVLEPGQQVNVKILGIDEDNERISLSIKATLPKENVIESDASTTQSYLEDDNDEDKPTLGDVFGDKFKDLKF</sequence>
<feature type="domain" description="S1 motif" evidence="10">
    <location>
        <begin position="53"/>
        <end position="122"/>
    </location>
</feature>
<dbReference type="PANTHER" id="PTHR10724">
    <property type="entry name" value="30S RIBOSOMAL PROTEIN S1"/>
    <property type="match status" value="1"/>
</dbReference>
<dbReference type="FunFam" id="2.40.50.140:FF:000114">
    <property type="entry name" value="30S ribosomal protein S1"/>
    <property type="match status" value="1"/>
</dbReference>
<evidence type="ECO:0000256" key="1">
    <source>
        <dbReference type="ARBA" id="ARBA00006767"/>
    </source>
</evidence>
<dbReference type="InterPro" id="IPR050437">
    <property type="entry name" value="Ribos_protein_bS1-like"/>
</dbReference>
<keyword evidence="3" id="KW-0694">RNA-binding</keyword>
<gene>
    <name evidence="11" type="ordered locus">SE_1164</name>
</gene>
<keyword evidence="2" id="KW-0677">Repeat</keyword>
<dbReference type="GO" id="GO:0006412">
    <property type="term" value="P:translation"/>
    <property type="evidence" value="ECO:0007669"/>
    <property type="project" value="TreeGrafter"/>
</dbReference>
<dbReference type="OrthoDB" id="9804077at2"/>
<dbReference type="eggNOG" id="COG0539">
    <property type="taxonomic scope" value="Bacteria"/>
</dbReference>
<evidence type="ECO:0000313" key="11">
    <source>
        <dbReference type="EMBL" id="AAO04761.1"/>
    </source>
</evidence>
<reference evidence="11 12" key="1">
    <citation type="journal article" date="2003" name="Mol. Microbiol.">
        <title>Genome-based analysis of virulence genes in a non-biofilm-forming Staphylococcus epidermidis strain (ATCC 12228).</title>
        <authorList>
            <person name="Zhang Y.Q."/>
            <person name="Ren S.X."/>
            <person name="Li H.L."/>
            <person name="Wang Y.X."/>
            <person name="Fu G."/>
            <person name="Yang J."/>
            <person name="Qin Z.Q."/>
            <person name="Miao Y.G."/>
            <person name="Wang W.Y."/>
            <person name="Chen R.S."/>
            <person name="Shen Y."/>
            <person name="Chen Z."/>
            <person name="Yuan Z.H."/>
            <person name="Zhao G.P."/>
            <person name="Qu D."/>
            <person name="Danchin A."/>
            <person name="Wen Y.M."/>
        </authorList>
    </citation>
    <scope>NUCLEOTIDE SEQUENCE [LARGE SCALE GENOMIC DNA]</scope>
    <source>
        <strain evidence="12">ATCC 12228 / FDA PCI 1200</strain>
    </source>
</reference>
<evidence type="ECO:0000256" key="2">
    <source>
        <dbReference type="ARBA" id="ARBA00022737"/>
    </source>
</evidence>
<dbReference type="AlphaFoldDB" id="A0A0H2VGA0"/>
<comment type="similarity">
    <text evidence="1">Belongs to the bacterial ribosomal protein bS1 family.</text>
</comment>
<dbReference type="Pfam" id="PF00575">
    <property type="entry name" value="S1"/>
    <property type="match status" value="2"/>
</dbReference>
<evidence type="ECO:0000256" key="9">
    <source>
        <dbReference type="SAM" id="MobiDB-lite"/>
    </source>
</evidence>
<dbReference type="KEGG" id="sep:SE_1164"/>
<evidence type="ECO:0000256" key="4">
    <source>
        <dbReference type="ARBA" id="ARBA00022980"/>
    </source>
</evidence>
<evidence type="ECO:0000259" key="10">
    <source>
        <dbReference type="PROSITE" id="PS50126"/>
    </source>
</evidence>
<feature type="region of interest" description="Disordered" evidence="9">
    <location>
        <begin position="135"/>
        <end position="154"/>
    </location>
</feature>
<name>A0A0H2VGA0_STAES</name>
<dbReference type="PANTHER" id="PTHR10724:SF7">
    <property type="entry name" value="SMALL RIBOSOMAL SUBUNIT PROTEIN BS1C"/>
    <property type="match status" value="1"/>
</dbReference>
<evidence type="ECO:0000256" key="3">
    <source>
        <dbReference type="ARBA" id="ARBA00022884"/>
    </source>
</evidence>
<protein>
    <recommendedName>
        <fullName evidence="7">Small ribosomal subunit protein bS1</fullName>
    </recommendedName>
    <alternativeName>
        <fullName evidence="8">30S ribosomal protein S1</fullName>
    </alternativeName>
</protein>
<dbReference type="HOGENOM" id="CLU_1718680_0_0_9"/>